<evidence type="ECO:0000256" key="2">
    <source>
        <dbReference type="ARBA" id="ARBA00006058"/>
    </source>
</evidence>
<sequence>MSVSNFTYTPLPQSEERSLGDDMDGSVDVPKWTEQAVSDFGTNPLNYDDRENWSVILSTFKITIAIIIITIIVLLVGIIYLSLRCKGRLNPIKVYAETPNQRCIRYVLTVLMLFFIALILYFLIMAIKVSNAKKYTYDQEHDTLRDTKYRKLDHVLVYNYNEYRQQGDQKADDLIKDWVDKEVGNDKLKDKCPPTDDISTTEERVEEINRQFELLCLGVLEWSDYMRFFQRNMTTLMFQTEPGRKILKKLNFSNFLSKTMPIDKILDFYRIFSVLDNFFMAFSKLYTSTMDLPDTLEARTKSTLSPHFSEITEDLGKQFRTLSKKLGNEPQPERSFKSAEVEKNDLREPLWIFIWEWLCHVLIILIILSLLIALMLRCCGKRHRGEARCCNQKNGSWLFQLAAFMIFLYLLLALCAFLWHFVHGVGAYNTACVSSSVHSRREREAELHDNDLNVDCLDEKTFKKLVHDEVDLKINVSLPENVTLNGALNITLPNLRKQAITFKQRARMSKNLNMSSLCDEVRISMDPKVFTDVYEAMYGYANGDMPDDNDIKTLSLCNLNSFKLYRIDEYEESTVYKTAERMANYCDRVVDFFSENFANITTDCLKGMEHMRDELTRENKFNLSTLVDSLNDMYGNELDGYVDMATEALVNKAGLCQKRFRASSQETDCVRNAHLQNITWSALLILMWLFLPLIPIALYLARLYGMLERARERAMTRGRPLNRRRRREHRPNCSCESSKMSTTARSQSAAPAGGQQCNKWDTKSVMDEIQKHLYKNLCQNPDLSKKTTVQPNGKRIREKENASERMEPQTDKSNIKILQERSANYAMLGQADKGLIERKQSKTCESSTSKNVVSISVQKFRGRDKERVSDDSKMAGRQSSSLTKTSPLRFNEPKVPREQQRNDTQRPTTSKGINSVLAKPGNIKIKKDLANKKCSCEEKSTHKAKNELLSSMKQTTSKREEHDEACEEIFESDKNVLSINTSIHIIRFNKKDN</sequence>
<organism evidence="9 10">
    <name type="scientific">Ceratitis capitata</name>
    <name type="common">Mediterranean fruit fly</name>
    <name type="synonym">Tephritis capitata</name>
    <dbReference type="NCBI Taxonomy" id="7213"/>
    <lineage>
        <taxon>Eukaryota</taxon>
        <taxon>Metazoa</taxon>
        <taxon>Ecdysozoa</taxon>
        <taxon>Arthropoda</taxon>
        <taxon>Hexapoda</taxon>
        <taxon>Insecta</taxon>
        <taxon>Pterygota</taxon>
        <taxon>Neoptera</taxon>
        <taxon>Endopterygota</taxon>
        <taxon>Diptera</taxon>
        <taxon>Brachycera</taxon>
        <taxon>Muscomorpha</taxon>
        <taxon>Tephritoidea</taxon>
        <taxon>Tephritidae</taxon>
        <taxon>Ceratitis</taxon>
        <taxon>Ceratitis</taxon>
    </lineage>
</organism>
<keyword evidence="5 8" id="KW-0472">Membrane</keyword>
<dbReference type="PANTHER" id="PTHR22730:SF1">
    <property type="entry name" value="PROMININ-LIKE PROTEIN"/>
    <property type="match status" value="1"/>
</dbReference>
<name>A0A811UZB1_CERCA</name>
<feature type="region of interest" description="Disordered" evidence="7">
    <location>
        <begin position="840"/>
        <end position="916"/>
    </location>
</feature>
<feature type="region of interest" description="Disordered" evidence="7">
    <location>
        <begin position="782"/>
        <end position="813"/>
    </location>
</feature>
<dbReference type="OrthoDB" id="7994336at2759"/>
<dbReference type="AlphaFoldDB" id="A0A811UZB1"/>
<keyword evidence="3 8" id="KW-0812">Transmembrane</keyword>
<keyword evidence="6" id="KW-0325">Glycoprotein</keyword>
<evidence type="ECO:0000256" key="7">
    <source>
        <dbReference type="SAM" id="MobiDB-lite"/>
    </source>
</evidence>
<dbReference type="Proteomes" id="UP000606786">
    <property type="component" value="Unassembled WGS sequence"/>
</dbReference>
<dbReference type="Pfam" id="PF05478">
    <property type="entry name" value="Prominin"/>
    <property type="match status" value="1"/>
</dbReference>
<comment type="subcellular location">
    <subcellularLocation>
        <location evidence="1">Membrane</location>
        <topology evidence="1">Multi-pass membrane protein</topology>
    </subcellularLocation>
</comment>
<evidence type="ECO:0000313" key="9">
    <source>
        <dbReference type="EMBL" id="CAD7004190.1"/>
    </source>
</evidence>
<feature type="transmembrane region" description="Helical" evidence="8">
    <location>
        <begin position="350"/>
        <end position="376"/>
    </location>
</feature>
<evidence type="ECO:0000256" key="6">
    <source>
        <dbReference type="ARBA" id="ARBA00023180"/>
    </source>
</evidence>
<evidence type="ECO:0000313" key="10">
    <source>
        <dbReference type="Proteomes" id="UP000606786"/>
    </source>
</evidence>
<feature type="compositionally biased region" description="Polar residues" evidence="7">
    <location>
        <begin position="843"/>
        <end position="857"/>
    </location>
</feature>
<feature type="compositionally biased region" description="Polar residues" evidence="7">
    <location>
        <begin position="1"/>
        <end position="12"/>
    </location>
</feature>
<feature type="compositionally biased region" description="Basic residues" evidence="7">
    <location>
        <begin position="720"/>
        <end position="729"/>
    </location>
</feature>
<feature type="region of interest" description="Disordered" evidence="7">
    <location>
        <begin position="714"/>
        <end position="757"/>
    </location>
</feature>
<feature type="transmembrane region" description="Helical" evidence="8">
    <location>
        <begin position="62"/>
        <end position="83"/>
    </location>
</feature>
<feature type="transmembrane region" description="Helical" evidence="8">
    <location>
        <begin position="397"/>
        <end position="422"/>
    </location>
</feature>
<feature type="compositionally biased region" description="Basic and acidic residues" evidence="7">
    <location>
        <begin position="861"/>
        <end position="874"/>
    </location>
</feature>
<evidence type="ECO:0000256" key="3">
    <source>
        <dbReference type="ARBA" id="ARBA00022692"/>
    </source>
</evidence>
<dbReference type="PANTHER" id="PTHR22730">
    <property type="entry name" value="PROMININ PROM PROTEIN"/>
    <property type="match status" value="1"/>
</dbReference>
<feature type="compositionally biased region" description="Basic and acidic residues" evidence="7">
    <location>
        <begin position="891"/>
        <end position="904"/>
    </location>
</feature>
<protein>
    <submittedName>
        <fullName evidence="9">(Mediterranean fruit fly) hypothetical protein</fullName>
    </submittedName>
</protein>
<feature type="transmembrane region" description="Helical" evidence="8">
    <location>
        <begin position="103"/>
        <end position="124"/>
    </location>
</feature>
<dbReference type="GO" id="GO:0016020">
    <property type="term" value="C:membrane"/>
    <property type="evidence" value="ECO:0007669"/>
    <property type="project" value="UniProtKB-SubCell"/>
</dbReference>
<reference evidence="9" key="1">
    <citation type="submission" date="2020-11" db="EMBL/GenBank/DDBJ databases">
        <authorList>
            <person name="Whitehead M."/>
        </authorList>
    </citation>
    <scope>NUCLEOTIDE SEQUENCE</scope>
    <source>
        <strain evidence="9">EGII</strain>
    </source>
</reference>
<evidence type="ECO:0000256" key="5">
    <source>
        <dbReference type="ARBA" id="ARBA00023136"/>
    </source>
</evidence>
<comment type="similarity">
    <text evidence="2">Belongs to the prominin family.</text>
</comment>
<dbReference type="EMBL" id="CAJHJT010000034">
    <property type="protein sequence ID" value="CAD7004190.1"/>
    <property type="molecule type" value="Genomic_DNA"/>
</dbReference>
<feature type="compositionally biased region" description="Polar residues" evidence="7">
    <location>
        <begin position="782"/>
        <end position="791"/>
    </location>
</feature>
<dbReference type="InterPro" id="IPR008795">
    <property type="entry name" value="Prominin"/>
</dbReference>
<keyword evidence="4 8" id="KW-1133">Transmembrane helix</keyword>
<proteinExistence type="inferred from homology"/>
<feature type="region of interest" description="Disordered" evidence="7">
    <location>
        <begin position="1"/>
        <end position="23"/>
    </location>
</feature>
<feature type="compositionally biased region" description="Basic and acidic residues" evidence="7">
    <location>
        <begin position="795"/>
        <end position="813"/>
    </location>
</feature>
<feature type="compositionally biased region" description="Polar residues" evidence="7">
    <location>
        <begin position="734"/>
        <end position="757"/>
    </location>
</feature>
<comment type="caution">
    <text evidence="9">The sequence shown here is derived from an EMBL/GenBank/DDBJ whole genome shotgun (WGS) entry which is preliminary data.</text>
</comment>
<gene>
    <name evidence="9" type="ORF">CCAP1982_LOCUS12609</name>
</gene>
<evidence type="ECO:0000256" key="8">
    <source>
        <dbReference type="SAM" id="Phobius"/>
    </source>
</evidence>
<accession>A0A811UZB1</accession>
<keyword evidence="10" id="KW-1185">Reference proteome</keyword>
<feature type="compositionally biased region" description="Polar residues" evidence="7">
    <location>
        <begin position="877"/>
        <end position="888"/>
    </location>
</feature>
<feature type="transmembrane region" description="Helical" evidence="8">
    <location>
        <begin position="678"/>
        <end position="701"/>
    </location>
</feature>
<evidence type="ECO:0000256" key="1">
    <source>
        <dbReference type="ARBA" id="ARBA00004141"/>
    </source>
</evidence>
<evidence type="ECO:0000256" key="4">
    <source>
        <dbReference type="ARBA" id="ARBA00022989"/>
    </source>
</evidence>